<evidence type="ECO:0000256" key="1">
    <source>
        <dbReference type="SAM" id="MobiDB-lite"/>
    </source>
</evidence>
<feature type="compositionally biased region" description="Basic and acidic residues" evidence="1">
    <location>
        <begin position="9"/>
        <end position="28"/>
    </location>
</feature>
<evidence type="ECO:0000313" key="2">
    <source>
        <dbReference type="EMBL" id="KAG2230660.1"/>
    </source>
</evidence>
<dbReference type="Proteomes" id="UP000613177">
    <property type="component" value="Unassembled WGS sequence"/>
</dbReference>
<gene>
    <name evidence="2" type="ORF">INT48_005616</name>
</gene>
<comment type="caution">
    <text evidence="2">The sequence shown here is derived from an EMBL/GenBank/DDBJ whole genome shotgun (WGS) entry which is preliminary data.</text>
</comment>
<evidence type="ECO:0000313" key="3">
    <source>
        <dbReference type="Proteomes" id="UP000613177"/>
    </source>
</evidence>
<accession>A0A8H7VRS0</accession>
<protein>
    <submittedName>
        <fullName evidence="2">Uncharacterized protein</fullName>
    </submittedName>
</protein>
<feature type="region of interest" description="Disordered" evidence="1">
    <location>
        <begin position="1"/>
        <end position="80"/>
    </location>
</feature>
<keyword evidence="3" id="KW-1185">Reference proteome</keyword>
<sequence>MHLPNIFKHNKDSTEPATKEQEHKETEQHHHRREHPNLPKGFANDAMRTSSKPDTLYGFDDPTARRLGPVPSEDPTNTGA</sequence>
<name>A0A8H7VRS0_9FUNG</name>
<dbReference type="EMBL" id="JAEPRE010000190">
    <property type="protein sequence ID" value="KAG2230660.1"/>
    <property type="molecule type" value="Genomic_DNA"/>
</dbReference>
<dbReference type="AlphaFoldDB" id="A0A8H7VRS0"/>
<reference evidence="2" key="1">
    <citation type="submission" date="2021-01" db="EMBL/GenBank/DDBJ databases">
        <title>Metabolic potential, ecology and presence of endohyphal bacteria is reflected in genomic diversity of Mucoromycotina.</title>
        <authorList>
            <person name="Muszewska A."/>
            <person name="Okrasinska A."/>
            <person name="Steczkiewicz K."/>
            <person name="Drgas O."/>
            <person name="Orlowska M."/>
            <person name="Perlinska-Lenart U."/>
            <person name="Aleksandrzak-Piekarczyk T."/>
            <person name="Szatraj K."/>
            <person name="Zielenkiewicz U."/>
            <person name="Pilsyk S."/>
            <person name="Malc E."/>
            <person name="Mieczkowski P."/>
            <person name="Kruszewska J.S."/>
            <person name="Biernat P."/>
            <person name="Pawlowska J."/>
        </authorList>
    </citation>
    <scope>NUCLEOTIDE SEQUENCE</scope>
    <source>
        <strain evidence="2">WA0000018081</strain>
    </source>
</reference>
<proteinExistence type="predicted"/>
<organism evidence="2 3">
    <name type="scientific">Thamnidium elegans</name>
    <dbReference type="NCBI Taxonomy" id="101142"/>
    <lineage>
        <taxon>Eukaryota</taxon>
        <taxon>Fungi</taxon>
        <taxon>Fungi incertae sedis</taxon>
        <taxon>Mucoromycota</taxon>
        <taxon>Mucoromycotina</taxon>
        <taxon>Mucoromycetes</taxon>
        <taxon>Mucorales</taxon>
        <taxon>Mucorineae</taxon>
        <taxon>Mucoraceae</taxon>
        <taxon>Thamnidium</taxon>
    </lineage>
</organism>